<reference evidence="1 2" key="1">
    <citation type="submission" date="2019-06" db="EMBL/GenBank/DDBJ databases">
        <title>Draft genomes of female and male turbot (Scophthalmus maximus).</title>
        <authorList>
            <person name="Xu H."/>
            <person name="Xu X.-W."/>
            <person name="Shao C."/>
            <person name="Chen S."/>
        </authorList>
    </citation>
    <scope>NUCLEOTIDE SEQUENCE [LARGE SCALE GENOMIC DNA]</scope>
    <source>
        <strain evidence="1">Ysfricsl-2016a</strain>
        <tissue evidence="1">Blood</tissue>
    </source>
</reference>
<dbReference type="Proteomes" id="UP000438429">
    <property type="component" value="Unassembled WGS sequence"/>
</dbReference>
<protein>
    <submittedName>
        <fullName evidence="1">Uncharacterized protein</fullName>
    </submittedName>
</protein>
<accession>A0A6A4S628</accession>
<name>A0A6A4S628_SCOMX</name>
<dbReference type="AlphaFoldDB" id="A0A6A4S628"/>
<comment type="caution">
    <text evidence="1">The sequence shown here is derived from an EMBL/GenBank/DDBJ whole genome shotgun (WGS) entry which is preliminary data.</text>
</comment>
<evidence type="ECO:0000313" key="2">
    <source>
        <dbReference type="Proteomes" id="UP000438429"/>
    </source>
</evidence>
<sequence>MRKFEDSVDYFCGTLTQRAQQWLRVASRPLITTSVETALYPPLTLKRKNDRTETTKYLLSECTVVIKFHRDPLYVVKEEEIRKLGDVLTLSYLMDLWLCREVLPQF</sequence>
<gene>
    <name evidence="1" type="ORF">F2P81_019604</name>
</gene>
<organism evidence="1 2">
    <name type="scientific">Scophthalmus maximus</name>
    <name type="common">Turbot</name>
    <name type="synonym">Psetta maxima</name>
    <dbReference type="NCBI Taxonomy" id="52904"/>
    <lineage>
        <taxon>Eukaryota</taxon>
        <taxon>Metazoa</taxon>
        <taxon>Chordata</taxon>
        <taxon>Craniata</taxon>
        <taxon>Vertebrata</taxon>
        <taxon>Euteleostomi</taxon>
        <taxon>Actinopterygii</taxon>
        <taxon>Neopterygii</taxon>
        <taxon>Teleostei</taxon>
        <taxon>Neoteleostei</taxon>
        <taxon>Acanthomorphata</taxon>
        <taxon>Carangaria</taxon>
        <taxon>Pleuronectiformes</taxon>
        <taxon>Pleuronectoidei</taxon>
        <taxon>Scophthalmidae</taxon>
        <taxon>Scophthalmus</taxon>
    </lineage>
</organism>
<proteinExistence type="predicted"/>
<evidence type="ECO:0000313" key="1">
    <source>
        <dbReference type="EMBL" id="KAF0028517.1"/>
    </source>
</evidence>
<dbReference type="EMBL" id="VEVO01000017">
    <property type="protein sequence ID" value="KAF0028517.1"/>
    <property type="molecule type" value="Genomic_DNA"/>
</dbReference>